<evidence type="ECO:0000313" key="2">
    <source>
        <dbReference type="EMBL" id="MFD1706975.1"/>
    </source>
</evidence>
<comment type="caution">
    <text evidence="2">The sequence shown here is derived from an EMBL/GenBank/DDBJ whole genome shotgun (WGS) entry which is preliminary data.</text>
</comment>
<dbReference type="RefSeq" id="WP_380773699.1">
    <property type="nucleotide sequence ID" value="NZ_JBHUEO010000025.1"/>
</dbReference>
<protein>
    <recommendedName>
        <fullName evidence="4">ABC transporter permease</fullName>
    </recommendedName>
</protein>
<feature type="transmembrane region" description="Helical" evidence="1">
    <location>
        <begin position="133"/>
        <end position="153"/>
    </location>
</feature>
<keyword evidence="1" id="KW-1133">Transmembrane helix</keyword>
<feature type="transmembrane region" description="Helical" evidence="1">
    <location>
        <begin position="159"/>
        <end position="181"/>
    </location>
</feature>
<dbReference type="Proteomes" id="UP001597301">
    <property type="component" value="Unassembled WGS sequence"/>
</dbReference>
<feature type="transmembrane region" description="Helical" evidence="1">
    <location>
        <begin position="265"/>
        <end position="283"/>
    </location>
</feature>
<accession>A0ABW4KLB2</accession>
<feature type="transmembrane region" description="Helical" evidence="1">
    <location>
        <begin position="432"/>
        <end position="453"/>
    </location>
</feature>
<gene>
    <name evidence="2" type="ORF">ACFSCZ_09555</name>
</gene>
<evidence type="ECO:0008006" key="4">
    <source>
        <dbReference type="Google" id="ProtNLM"/>
    </source>
</evidence>
<feature type="transmembrane region" description="Helical" evidence="1">
    <location>
        <begin position="500"/>
        <end position="518"/>
    </location>
</feature>
<reference evidence="3" key="1">
    <citation type="journal article" date="2019" name="Int. J. Syst. Evol. Microbiol.">
        <title>The Global Catalogue of Microorganisms (GCM) 10K type strain sequencing project: providing services to taxonomists for standard genome sequencing and annotation.</title>
        <authorList>
            <consortium name="The Broad Institute Genomics Platform"/>
            <consortium name="The Broad Institute Genome Sequencing Center for Infectious Disease"/>
            <person name="Wu L."/>
            <person name="Ma J."/>
        </authorList>
    </citation>
    <scope>NUCLEOTIDE SEQUENCE [LARGE SCALE GENOMIC DNA]</scope>
    <source>
        <strain evidence="3">CGMCC 1.12295</strain>
    </source>
</reference>
<feature type="transmembrane region" description="Helical" evidence="1">
    <location>
        <begin position="75"/>
        <end position="95"/>
    </location>
</feature>
<name>A0ABW4KLB2_9BACI</name>
<evidence type="ECO:0000313" key="3">
    <source>
        <dbReference type="Proteomes" id="UP001597301"/>
    </source>
</evidence>
<sequence>MKKIWLIWNNRTRLSMNKIVYAGDPSNQNKTKFWSFALAAALIAVVVVLLVNSFSHVLLEWIHNHLSGLTEQDKVKWISTLNLVILLSWIATGIYDQLYRFLLAEDMKLLVLAPISLKQLFIGKILERTYIKSIFFIAVLAVFSYQLSVWLEFGLVKGFVLFAALVSQFVFAAFIRFMFISTMVIRKVLKKPLLPFALLFLCTNAMGAILILYVIQPFVSGMRGFFFYPYYLSIYESTFVQSIADFVSYSYFPHSMMAGSFPFSYVYALITFPVLVLILYWLSGKQLDRLDDRQILGKMHELQSLRKGFPQEQKPIPGMNLLETIPYLHPYVKSILKKDLLAFSRDEKYRWKAAFLMMSFGLAVIISAYYFFESKVDALSAQAAPVFLSISVLMMLMNSVINKFSIDSEGMGFRNLVVLPVNSKQIAMAKIIGLHCVLLPFSLIYIAAAFLLIKPNFFALSIGLLSAMPVIVLIGLIATATFPNFSDDSLLNLPSTRAKVMISLLSGCYLFTDGLLFYFTGSFFVSMGIFIVMNVILTVFLFKKFCQKIEGITFTNFESLSELFD</sequence>
<keyword evidence="1" id="KW-0812">Transmembrane</keyword>
<keyword evidence="1" id="KW-0472">Membrane</keyword>
<proteinExistence type="predicted"/>
<feature type="transmembrane region" description="Helical" evidence="1">
    <location>
        <begin position="378"/>
        <end position="401"/>
    </location>
</feature>
<feature type="transmembrane region" description="Helical" evidence="1">
    <location>
        <begin position="193"/>
        <end position="215"/>
    </location>
</feature>
<organism evidence="2 3">
    <name type="scientific">Siminovitchia sediminis</name>
    <dbReference type="NCBI Taxonomy" id="1274353"/>
    <lineage>
        <taxon>Bacteria</taxon>
        <taxon>Bacillati</taxon>
        <taxon>Bacillota</taxon>
        <taxon>Bacilli</taxon>
        <taxon>Bacillales</taxon>
        <taxon>Bacillaceae</taxon>
        <taxon>Siminovitchia</taxon>
    </lineage>
</organism>
<keyword evidence="3" id="KW-1185">Reference proteome</keyword>
<feature type="transmembrane region" description="Helical" evidence="1">
    <location>
        <begin position="459"/>
        <end position="479"/>
    </location>
</feature>
<feature type="transmembrane region" description="Helical" evidence="1">
    <location>
        <begin position="524"/>
        <end position="542"/>
    </location>
</feature>
<evidence type="ECO:0000256" key="1">
    <source>
        <dbReference type="SAM" id="Phobius"/>
    </source>
</evidence>
<dbReference type="EMBL" id="JBHUEO010000025">
    <property type="protein sequence ID" value="MFD1706975.1"/>
    <property type="molecule type" value="Genomic_DNA"/>
</dbReference>
<feature type="transmembrane region" description="Helical" evidence="1">
    <location>
        <begin position="33"/>
        <end position="54"/>
    </location>
</feature>
<feature type="transmembrane region" description="Helical" evidence="1">
    <location>
        <begin position="353"/>
        <end position="372"/>
    </location>
</feature>